<dbReference type="Proteomes" id="UP000286104">
    <property type="component" value="Unassembled WGS sequence"/>
</dbReference>
<sequence>MFCHVYTGSGTGKLFTVFSISKTCIVSVFLGDGAMIYLFCAAITDIGRLIQSFALFLHKILASLITGGAGSAFYIAENDFSADIGFPAMEAMNTKVMGIIESTFVIPVG</sequence>
<protein>
    <submittedName>
        <fullName evidence="2">Uncharacterized protein</fullName>
    </submittedName>
</protein>
<feature type="transmembrane region" description="Helical" evidence="1">
    <location>
        <begin position="20"/>
        <end position="44"/>
    </location>
</feature>
<keyword evidence="1" id="KW-0472">Membrane</keyword>
<proteinExistence type="predicted"/>
<evidence type="ECO:0000313" key="3">
    <source>
        <dbReference type="Proteomes" id="UP000286104"/>
    </source>
</evidence>
<name>A0A414A495_9FIRM</name>
<dbReference type="EMBL" id="QSHU01000004">
    <property type="protein sequence ID" value="RHC40395.1"/>
    <property type="molecule type" value="Genomic_DNA"/>
</dbReference>
<gene>
    <name evidence="2" type="ORF">DW848_04470</name>
</gene>
<keyword evidence="1" id="KW-1133">Transmembrane helix</keyword>
<keyword evidence="1" id="KW-0812">Transmembrane</keyword>
<reference evidence="2 3" key="1">
    <citation type="submission" date="2018-08" db="EMBL/GenBank/DDBJ databases">
        <title>A genome reference for cultivated species of the human gut microbiota.</title>
        <authorList>
            <person name="Zou Y."/>
            <person name="Xue W."/>
            <person name="Luo G."/>
        </authorList>
    </citation>
    <scope>NUCLEOTIDE SEQUENCE [LARGE SCALE GENOMIC DNA]</scope>
    <source>
        <strain evidence="2 3">AM36-3AA</strain>
    </source>
</reference>
<feature type="transmembrane region" description="Helical" evidence="1">
    <location>
        <begin position="56"/>
        <end position="76"/>
    </location>
</feature>
<evidence type="ECO:0000313" key="2">
    <source>
        <dbReference type="EMBL" id="RHC40395.1"/>
    </source>
</evidence>
<comment type="caution">
    <text evidence="2">The sequence shown here is derived from an EMBL/GenBank/DDBJ whole genome shotgun (WGS) entry which is preliminary data.</text>
</comment>
<organism evidence="2 3">
    <name type="scientific">Agathobacter rectalis</name>
    <dbReference type="NCBI Taxonomy" id="39491"/>
    <lineage>
        <taxon>Bacteria</taxon>
        <taxon>Bacillati</taxon>
        <taxon>Bacillota</taxon>
        <taxon>Clostridia</taxon>
        <taxon>Lachnospirales</taxon>
        <taxon>Lachnospiraceae</taxon>
        <taxon>Agathobacter</taxon>
    </lineage>
</organism>
<evidence type="ECO:0000256" key="1">
    <source>
        <dbReference type="SAM" id="Phobius"/>
    </source>
</evidence>
<dbReference type="AlphaFoldDB" id="A0A414A495"/>
<accession>A0A414A495</accession>